<feature type="signal peptide" evidence="1">
    <location>
        <begin position="1"/>
        <end position="20"/>
    </location>
</feature>
<dbReference type="Proteomes" id="UP001153620">
    <property type="component" value="Chromosome 4"/>
</dbReference>
<keyword evidence="3" id="KW-1185">Reference proteome</keyword>
<reference evidence="2" key="2">
    <citation type="submission" date="2022-10" db="EMBL/GenBank/DDBJ databases">
        <authorList>
            <consortium name="ENA_rothamsted_submissions"/>
            <consortium name="culmorum"/>
            <person name="King R."/>
        </authorList>
    </citation>
    <scope>NUCLEOTIDE SEQUENCE</scope>
</reference>
<feature type="chain" id="PRO_5040336199" evidence="1">
    <location>
        <begin position="21"/>
        <end position="103"/>
    </location>
</feature>
<dbReference type="EMBL" id="OU895880">
    <property type="protein sequence ID" value="CAH1735094.1"/>
    <property type="molecule type" value="Genomic_DNA"/>
</dbReference>
<dbReference type="PROSITE" id="PS51257">
    <property type="entry name" value="PROKAR_LIPOPROTEIN"/>
    <property type="match status" value="1"/>
</dbReference>
<evidence type="ECO:0000256" key="1">
    <source>
        <dbReference type="SAM" id="SignalP"/>
    </source>
</evidence>
<proteinExistence type="predicted"/>
<keyword evidence="1" id="KW-0732">Signal</keyword>
<dbReference type="AlphaFoldDB" id="A0A9P0NP39"/>
<protein>
    <submittedName>
        <fullName evidence="2">Uncharacterized protein</fullName>
    </submittedName>
</protein>
<gene>
    <name evidence="2" type="ORF">CHIRRI_LOCUS14375</name>
</gene>
<organism evidence="2 3">
    <name type="scientific">Chironomus riparius</name>
    <dbReference type="NCBI Taxonomy" id="315576"/>
    <lineage>
        <taxon>Eukaryota</taxon>
        <taxon>Metazoa</taxon>
        <taxon>Ecdysozoa</taxon>
        <taxon>Arthropoda</taxon>
        <taxon>Hexapoda</taxon>
        <taxon>Insecta</taxon>
        <taxon>Pterygota</taxon>
        <taxon>Neoptera</taxon>
        <taxon>Endopterygota</taxon>
        <taxon>Diptera</taxon>
        <taxon>Nematocera</taxon>
        <taxon>Chironomoidea</taxon>
        <taxon>Chironomidae</taxon>
        <taxon>Chironominae</taxon>
        <taxon>Chironomus</taxon>
    </lineage>
</organism>
<evidence type="ECO:0000313" key="2">
    <source>
        <dbReference type="EMBL" id="CAH1735094.1"/>
    </source>
</evidence>
<sequence>MKFFCAVFIISCVLTSGVFGGGASCSELIDFARTLSANIRSVYINLANDNRSKPANEKIALFQAQTSAFLDSSDLSSEDANILRMIEAGGDIAADCVNDYFYG</sequence>
<evidence type="ECO:0000313" key="3">
    <source>
        <dbReference type="Proteomes" id="UP001153620"/>
    </source>
</evidence>
<reference evidence="2" key="1">
    <citation type="submission" date="2022-01" db="EMBL/GenBank/DDBJ databases">
        <authorList>
            <person name="King R."/>
        </authorList>
    </citation>
    <scope>NUCLEOTIDE SEQUENCE</scope>
</reference>
<accession>A0A9P0NP39</accession>
<name>A0A9P0NP39_9DIPT</name>